<dbReference type="AlphaFoldDB" id="A0AAD7H5E7"/>
<accession>A0AAD7H5E7</accession>
<reference evidence="2" key="1">
    <citation type="submission" date="2023-03" db="EMBL/GenBank/DDBJ databases">
        <title>Massive genome expansion in bonnet fungi (Mycena s.s.) driven by repeated elements and novel gene families across ecological guilds.</title>
        <authorList>
            <consortium name="Lawrence Berkeley National Laboratory"/>
            <person name="Harder C.B."/>
            <person name="Miyauchi S."/>
            <person name="Viragh M."/>
            <person name="Kuo A."/>
            <person name="Thoen E."/>
            <person name="Andreopoulos B."/>
            <person name="Lu D."/>
            <person name="Skrede I."/>
            <person name="Drula E."/>
            <person name="Henrissat B."/>
            <person name="Morin E."/>
            <person name="Kohler A."/>
            <person name="Barry K."/>
            <person name="LaButti K."/>
            <person name="Morin E."/>
            <person name="Salamov A."/>
            <person name="Lipzen A."/>
            <person name="Mereny Z."/>
            <person name="Hegedus B."/>
            <person name="Baldrian P."/>
            <person name="Stursova M."/>
            <person name="Weitz H."/>
            <person name="Taylor A."/>
            <person name="Grigoriev I.V."/>
            <person name="Nagy L.G."/>
            <person name="Martin F."/>
            <person name="Kauserud H."/>
        </authorList>
    </citation>
    <scope>NUCLEOTIDE SEQUENCE</scope>
    <source>
        <strain evidence="2">CBHHK182m</strain>
    </source>
</reference>
<comment type="caution">
    <text evidence="2">The sequence shown here is derived from an EMBL/GenBank/DDBJ whole genome shotgun (WGS) entry which is preliminary data.</text>
</comment>
<dbReference type="Proteomes" id="UP001215598">
    <property type="component" value="Unassembled WGS sequence"/>
</dbReference>
<feature type="region of interest" description="Disordered" evidence="1">
    <location>
        <begin position="1"/>
        <end position="47"/>
    </location>
</feature>
<dbReference type="EMBL" id="JARKIB010000357">
    <property type="protein sequence ID" value="KAJ7712817.1"/>
    <property type="molecule type" value="Genomic_DNA"/>
</dbReference>
<evidence type="ECO:0000313" key="2">
    <source>
        <dbReference type="EMBL" id="KAJ7712817.1"/>
    </source>
</evidence>
<evidence type="ECO:0000256" key="1">
    <source>
        <dbReference type="SAM" id="MobiDB-lite"/>
    </source>
</evidence>
<keyword evidence="3" id="KW-1185">Reference proteome</keyword>
<proteinExistence type="predicted"/>
<sequence>MEGKQKGVHQKKAGKIPEANCNEPEGVKIRSDNRKVKSKLDDVEVETECGGELKEDYRWKGWGWNFKKGSPNEPGEVPKGLRKPGECAGETGQSPGIDRQDLKRPEFRSDRMKPEETATHFRDHSAFNKEGLEP</sequence>
<organism evidence="2 3">
    <name type="scientific">Mycena metata</name>
    <dbReference type="NCBI Taxonomy" id="1033252"/>
    <lineage>
        <taxon>Eukaryota</taxon>
        <taxon>Fungi</taxon>
        <taxon>Dikarya</taxon>
        <taxon>Basidiomycota</taxon>
        <taxon>Agaricomycotina</taxon>
        <taxon>Agaricomycetes</taxon>
        <taxon>Agaricomycetidae</taxon>
        <taxon>Agaricales</taxon>
        <taxon>Marasmiineae</taxon>
        <taxon>Mycenaceae</taxon>
        <taxon>Mycena</taxon>
    </lineage>
</organism>
<feature type="region of interest" description="Disordered" evidence="1">
    <location>
        <begin position="63"/>
        <end position="134"/>
    </location>
</feature>
<feature type="compositionally biased region" description="Basic residues" evidence="1">
    <location>
        <begin position="1"/>
        <end position="14"/>
    </location>
</feature>
<feature type="compositionally biased region" description="Basic and acidic residues" evidence="1">
    <location>
        <begin position="98"/>
        <end position="134"/>
    </location>
</feature>
<name>A0AAD7H5E7_9AGAR</name>
<feature type="compositionally biased region" description="Basic and acidic residues" evidence="1">
    <location>
        <begin position="25"/>
        <end position="42"/>
    </location>
</feature>
<gene>
    <name evidence="2" type="ORF">B0H16DRAFT_1479124</name>
</gene>
<evidence type="ECO:0000313" key="3">
    <source>
        <dbReference type="Proteomes" id="UP001215598"/>
    </source>
</evidence>
<protein>
    <submittedName>
        <fullName evidence="2">Uncharacterized protein</fullName>
    </submittedName>
</protein>